<dbReference type="AlphaFoldDB" id="A0A7W2JUP8"/>
<dbReference type="RefSeq" id="WP_088852295.1">
    <property type="nucleotide sequence ID" value="NZ_JACGDE010000007.1"/>
</dbReference>
<name>A0A7W2JUP8_9PSED</name>
<dbReference type="Proteomes" id="UP000541770">
    <property type="component" value="Unassembled WGS sequence"/>
</dbReference>
<reference evidence="1 2" key="1">
    <citation type="submission" date="2020-07" db="EMBL/GenBank/DDBJ databases">
        <title>Diversity of carbapenemase encoding genes among Pseudomonas putida group clinical isolates in a tertiary Brazilian hospital.</title>
        <authorList>
            <person name="Alberto-Lei F."/>
            <person name="Nodari C.S."/>
            <person name="Streling A.P."/>
            <person name="Paulino J.T."/>
            <person name="Bessa-Neto F.O."/>
            <person name="Cayo R."/>
            <person name="Gales A.C."/>
        </authorList>
    </citation>
    <scope>NUCLEOTIDE SEQUENCE [LARGE SCALE GENOMIC DNA]</scope>
    <source>
        <strain evidence="1 2">14802</strain>
    </source>
</reference>
<proteinExistence type="predicted"/>
<evidence type="ECO:0000313" key="2">
    <source>
        <dbReference type="Proteomes" id="UP000541770"/>
    </source>
</evidence>
<comment type="caution">
    <text evidence="1">The sequence shown here is derived from an EMBL/GenBank/DDBJ whole genome shotgun (WGS) entry which is preliminary data.</text>
</comment>
<accession>A0A7W2JUP8</accession>
<sequence>MSNQPQTIAHSFALNGLHEVLEAAAQIPVHESLDAAIYRLEAMLGGIRELMQETAVSNKATLVYFAAESALALVIAAHAGVAPSRGGAV</sequence>
<evidence type="ECO:0000313" key="1">
    <source>
        <dbReference type="EMBL" id="MBA6065529.1"/>
    </source>
</evidence>
<organism evidence="1 2">
    <name type="scientific">Pseudomonas mosselii</name>
    <dbReference type="NCBI Taxonomy" id="78327"/>
    <lineage>
        <taxon>Bacteria</taxon>
        <taxon>Pseudomonadati</taxon>
        <taxon>Pseudomonadota</taxon>
        <taxon>Gammaproteobacteria</taxon>
        <taxon>Pseudomonadales</taxon>
        <taxon>Pseudomonadaceae</taxon>
        <taxon>Pseudomonas</taxon>
    </lineage>
</organism>
<gene>
    <name evidence="1" type="ORF">H4C75_12220</name>
</gene>
<dbReference type="EMBL" id="JACGDE010000007">
    <property type="protein sequence ID" value="MBA6065529.1"/>
    <property type="molecule type" value="Genomic_DNA"/>
</dbReference>
<protein>
    <recommendedName>
        <fullName evidence="3">Short-chain dehydrogenase</fullName>
    </recommendedName>
</protein>
<evidence type="ECO:0008006" key="3">
    <source>
        <dbReference type="Google" id="ProtNLM"/>
    </source>
</evidence>